<organism evidence="1 2">
    <name type="scientific">Araneus ventricosus</name>
    <name type="common">Orbweaver spider</name>
    <name type="synonym">Epeira ventricosa</name>
    <dbReference type="NCBI Taxonomy" id="182803"/>
    <lineage>
        <taxon>Eukaryota</taxon>
        <taxon>Metazoa</taxon>
        <taxon>Ecdysozoa</taxon>
        <taxon>Arthropoda</taxon>
        <taxon>Chelicerata</taxon>
        <taxon>Arachnida</taxon>
        <taxon>Araneae</taxon>
        <taxon>Araneomorphae</taxon>
        <taxon>Entelegynae</taxon>
        <taxon>Araneoidea</taxon>
        <taxon>Araneidae</taxon>
        <taxon>Araneus</taxon>
    </lineage>
</organism>
<dbReference type="Proteomes" id="UP000499080">
    <property type="component" value="Unassembled WGS sequence"/>
</dbReference>
<gene>
    <name evidence="1" type="ORF">AVEN_178116_1</name>
</gene>
<sequence>MDQTISSVEKSRQQFYDYLKKEDIDYVNARSKKVTVVLYRRKESAEDPWLQCFYFNEKESKKNSDKSSICFASSENLKNNQIADMISNCSGITDEEINYCKAAMRREARSRNLPDLSSKPDELRLLFLEYCEKVPENLKKQRRLYGEIVCNMMNFEKSLKDGFEVLNHLSKITIKADTTVDAATANVTKMRRMVQDFQTFADLVSENLCNVVEKFERYQELDEKMDRDLFNFLAHFFPNFLIPRNIRKRRNTST</sequence>
<dbReference type="EMBL" id="BGPR01006916">
    <property type="protein sequence ID" value="GBN22865.1"/>
    <property type="molecule type" value="Genomic_DNA"/>
</dbReference>
<protein>
    <submittedName>
        <fullName evidence="1">Uncharacterized protein</fullName>
    </submittedName>
</protein>
<dbReference type="AlphaFoldDB" id="A0A4Y2M6Y8"/>
<accession>A0A4Y2M6Y8</accession>
<evidence type="ECO:0000313" key="2">
    <source>
        <dbReference type="Proteomes" id="UP000499080"/>
    </source>
</evidence>
<comment type="caution">
    <text evidence="1">The sequence shown here is derived from an EMBL/GenBank/DDBJ whole genome shotgun (WGS) entry which is preliminary data.</text>
</comment>
<proteinExistence type="predicted"/>
<evidence type="ECO:0000313" key="1">
    <source>
        <dbReference type="EMBL" id="GBN22865.1"/>
    </source>
</evidence>
<keyword evidence="2" id="KW-1185">Reference proteome</keyword>
<name>A0A4Y2M6Y8_ARAVE</name>
<reference evidence="1 2" key="1">
    <citation type="journal article" date="2019" name="Sci. Rep.">
        <title>Orb-weaving spider Araneus ventricosus genome elucidates the spidroin gene catalogue.</title>
        <authorList>
            <person name="Kono N."/>
            <person name="Nakamura H."/>
            <person name="Ohtoshi R."/>
            <person name="Moran D.A.P."/>
            <person name="Shinohara A."/>
            <person name="Yoshida Y."/>
            <person name="Fujiwara M."/>
            <person name="Mori M."/>
            <person name="Tomita M."/>
            <person name="Arakawa K."/>
        </authorList>
    </citation>
    <scope>NUCLEOTIDE SEQUENCE [LARGE SCALE GENOMIC DNA]</scope>
</reference>